<reference evidence="8 9" key="1">
    <citation type="submission" date="2016-02" db="EMBL/GenBank/DDBJ databases">
        <title>Genome sequence of Moorella mulderi DSM 14980.</title>
        <authorList>
            <person name="Poehlein A."/>
            <person name="Daniel R."/>
        </authorList>
    </citation>
    <scope>NUCLEOTIDE SEQUENCE [LARGE SCALE GENOMIC DNA]</scope>
    <source>
        <strain evidence="8 9">DSM 14980</strain>
    </source>
</reference>
<dbReference type="FunFam" id="3.40.640.10:FF:000033">
    <property type="entry name" value="Aspartate aminotransferase"/>
    <property type="match status" value="1"/>
</dbReference>
<accession>A0A151AWA4</accession>
<dbReference type="PATRIC" id="fig|1122241.3.peg.1927"/>
<dbReference type="InterPro" id="IPR050596">
    <property type="entry name" value="AspAT/PAT-like"/>
</dbReference>
<dbReference type="SUPFAM" id="SSF53383">
    <property type="entry name" value="PLP-dependent transferases"/>
    <property type="match status" value="1"/>
</dbReference>
<dbReference type="EC" id="2.6.1.-" evidence="6"/>
<dbReference type="InterPro" id="IPR015421">
    <property type="entry name" value="PyrdxlP-dep_Trfase_major"/>
</dbReference>
<protein>
    <recommendedName>
        <fullName evidence="6">Aminotransferase</fullName>
        <ecNumber evidence="6">2.6.1.-</ecNumber>
    </recommendedName>
</protein>
<dbReference type="PANTHER" id="PTHR46383:SF1">
    <property type="entry name" value="ASPARTATE AMINOTRANSFERASE"/>
    <property type="match status" value="1"/>
</dbReference>
<name>A0A151AWA4_9FIRM</name>
<keyword evidence="4 6" id="KW-0808">Transferase</keyword>
<dbReference type="InterPro" id="IPR015424">
    <property type="entry name" value="PyrdxlP-dep_Trfase"/>
</dbReference>
<dbReference type="Gene3D" id="3.40.640.10">
    <property type="entry name" value="Type I PLP-dependent aspartate aminotransferase-like (Major domain)"/>
    <property type="match status" value="1"/>
</dbReference>
<gene>
    <name evidence="8" type="primary">patA_3</name>
    <name evidence="8" type="ORF">MOMUL_18170</name>
</gene>
<evidence type="ECO:0000256" key="2">
    <source>
        <dbReference type="ARBA" id="ARBA00007441"/>
    </source>
</evidence>
<dbReference type="CDD" id="cd00609">
    <property type="entry name" value="AAT_like"/>
    <property type="match status" value="1"/>
</dbReference>
<evidence type="ECO:0000313" key="8">
    <source>
        <dbReference type="EMBL" id="KYH31935.1"/>
    </source>
</evidence>
<organism evidence="8 9">
    <name type="scientific">Moorella mulderi DSM 14980</name>
    <dbReference type="NCBI Taxonomy" id="1122241"/>
    <lineage>
        <taxon>Bacteria</taxon>
        <taxon>Bacillati</taxon>
        <taxon>Bacillota</taxon>
        <taxon>Clostridia</taxon>
        <taxon>Neomoorellales</taxon>
        <taxon>Neomoorellaceae</taxon>
        <taxon>Neomoorella</taxon>
    </lineage>
</organism>
<sequence length="391" mass="42380">MFENLLAAKMANLGTETAFMVLARAKALEAQGREIIHLEIGEPDFDTPRNIIDAGIKALNAGYTHYTPAPGLPEVRATIAEYATRQKGVPYTAEEVVITPGGKPIMFFTILALVNPGDEVIYPNPGFPIYESVINFVGGKAVPIPLREENDFRLDVDELAALISPRTKLLIINSPANPTGGVLTPEDVARIADLVRGKNIFVLSDEIYDRIVYDGAQPVSIAAQPGMKDWTIILDGFSKTYAMTGWRLGFGLMHRELAERIAQLMVNSNSCTAAFTQKAGQEALTGPQDAAAAMVAEFKKRRDIIVDGLNSIPGITCKRPLGSFYVFPNIKGLGRSSQEMEAILMERAGVAALSGTAFGKYGEGYLRLSYANSVENIKKALEKIAAVVKEL</sequence>
<comment type="similarity">
    <text evidence="2 6">Belongs to the class-I pyridoxal-phosphate-dependent aminotransferase family.</text>
</comment>
<dbReference type="Gene3D" id="3.90.1150.10">
    <property type="entry name" value="Aspartate Aminotransferase, domain 1"/>
    <property type="match status" value="1"/>
</dbReference>
<dbReference type="Pfam" id="PF00155">
    <property type="entry name" value="Aminotran_1_2"/>
    <property type="match status" value="1"/>
</dbReference>
<dbReference type="InterPro" id="IPR004838">
    <property type="entry name" value="NHTrfase_class1_PyrdxlP-BS"/>
</dbReference>
<evidence type="ECO:0000256" key="3">
    <source>
        <dbReference type="ARBA" id="ARBA00022576"/>
    </source>
</evidence>
<dbReference type="InterPro" id="IPR015422">
    <property type="entry name" value="PyrdxlP-dep_Trfase_small"/>
</dbReference>
<dbReference type="EMBL" id="LTBC01000006">
    <property type="protein sequence ID" value="KYH31935.1"/>
    <property type="molecule type" value="Genomic_DNA"/>
</dbReference>
<dbReference type="GO" id="GO:0030170">
    <property type="term" value="F:pyridoxal phosphate binding"/>
    <property type="evidence" value="ECO:0007669"/>
    <property type="project" value="InterPro"/>
</dbReference>
<dbReference type="AlphaFoldDB" id="A0A151AWA4"/>
<evidence type="ECO:0000313" key="9">
    <source>
        <dbReference type="Proteomes" id="UP000075670"/>
    </source>
</evidence>
<dbReference type="GO" id="GO:0006520">
    <property type="term" value="P:amino acid metabolic process"/>
    <property type="evidence" value="ECO:0007669"/>
    <property type="project" value="InterPro"/>
</dbReference>
<keyword evidence="5" id="KW-0663">Pyridoxal phosphate</keyword>
<keyword evidence="9" id="KW-1185">Reference proteome</keyword>
<dbReference type="OrthoDB" id="9803354at2"/>
<proteinExistence type="inferred from homology"/>
<evidence type="ECO:0000256" key="6">
    <source>
        <dbReference type="RuleBase" id="RU000481"/>
    </source>
</evidence>
<evidence type="ECO:0000256" key="1">
    <source>
        <dbReference type="ARBA" id="ARBA00001933"/>
    </source>
</evidence>
<dbReference type="GO" id="GO:0008483">
    <property type="term" value="F:transaminase activity"/>
    <property type="evidence" value="ECO:0007669"/>
    <property type="project" value="UniProtKB-KW"/>
</dbReference>
<evidence type="ECO:0000256" key="5">
    <source>
        <dbReference type="ARBA" id="ARBA00022898"/>
    </source>
</evidence>
<evidence type="ECO:0000256" key="4">
    <source>
        <dbReference type="ARBA" id="ARBA00022679"/>
    </source>
</evidence>
<dbReference type="Proteomes" id="UP000075670">
    <property type="component" value="Unassembled WGS sequence"/>
</dbReference>
<dbReference type="PANTHER" id="PTHR46383">
    <property type="entry name" value="ASPARTATE AMINOTRANSFERASE"/>
    <property type="match status" value="1"/>
</dbReference>
<comment type="cofactor">
    <cofactor evidence="1 6">
        <name>pyridoxal 5'-phosphate</name>
        <dbReference type="ChEBI" id="CHEBI:597326"/>
    </cofactor>
</comment>
<keyword evidence="3 6" id="KW-0032">Aminotransferase</keyword>
<dbReference type="InterPro" id="IPR004839">
    <property type="entry name" value="Aminotransferase_I/II_large"/>
</dbReference>
<comment type="caution">
    <text evidence="8">The sequence shown here is derived from an EMBL/GenBank/DDBJ whole genome shotgun (WGS) entry which is preliminary data.</text>
</comment>
<feature type="domain" description="Aminotransferase class I/classII large" evidence="7">
    <location>
        <begin position="34"/>
        <end position="384"/>
    </location>
</feature>
<dbReference type="PROSITE" id="PS00105">
    <property type="entry name" value="AA_TRANSFER_CLASS_1"/>
    <property type="match status" value="1"/>
</dbReference>
<dbReference type="RefSeq" id="WP_062284253.1">
    <property type="nucleotide sequence ID" value="NZ_LTBC01000006.1"/>
</dbReference>
<evidence type="ECO:0000259" key="7">
    <source>
        <dbReference type="Pfam" id="PF00155"/>
    </source>
</evidence>